<feature type="transmembrane region" description="Helical" evidence="1">
    <location>
        <begin position="20"/>
        <end position="39"/>
    </location>
</feature>
<proteinExistence type="predicted"/>
<evidence type="ECO:0000313" key="2">
    <source>
        <dbReference type="EMBL" id="KHN21683.1"/>
    </source>
</evidence>
<sequence length="82" mass="9070">MPSLIYIPSSSEQGWYFLPWLLVSQFPFLTLILPCACFLRILRGKVTRTQAALCITIIIVGVVCSTFGSYSALAEIVKSLRG</sequence>
<protein>
    <submittedName>
        <fullName evidence="2">Uncharacterized protein</fullName>
    </submittedName>
</protein>
<feature type="transmembrane region" description="Helical" evidence="1">
    <location>
        <begin position="51"/>
        <end position="73"/>
    </location>
</feature>
<reference evidence="2" key="1">
    <citation type="submission" date="2014-07" db="EMBL/GenBank/DDBJ databases">
        <title>Identification of a novel salt tolerance gene in wild soybean by whole-genome sequencing.</title>
        <authorList>
            <person name="Lam H.-M."/>
            <person name="Qi X."/>
            <person name="Li M.-W."/>
            <person name="Liu X."/>
            <person name="Xie M."/>
            <person name="Ni M."/>
            <person name="Xu X."/>
        </authorList>
    </citation>
    <scope>NUCLEOTIDE SEQUENCE [LARGE SCALE GENOMIC DNA]</scope>
    <source>
        <tissue evidence="2">Root</tissue>
    </source>
</reference>
<dbReference type="Proteomes" id="UP000053555">
    <property type="component" value="Unassembled WGS sequence"/>
</dbReference>
<dbReference type="EMBL" id="KN657729">
    <property type="protein sequence ID" value="KHN21683.1"/>
    <property type="molecule type" value="Genomic_DNA"/>
</dbReference>
<name>A0A0B2QP63_GLYSO</name>
<keyword evidence="1" id="KW-1133">Transmembrane helix</keyword>
<keyword evidence="1" id="KW-0472">Membrane</keyword>
<dbReference type="AlphaFoldDB" id="A0A0B2QP63"/>
<accession>A0A0B2QP63</accession>
<evidence type="ECO:0000256" key="1">
    <source>
        <dbReference type="SAM" id="Phobius"/>
    </source>
</evidence>
<organism evidence="2">
    <name type="scientific">Glycine soja</name>
    <name type="common">Wild soybean</name>
    <dbReference type="NCBI Taxonomy" id="3848"/>
    <lineage>
        <taxon>Eukaryota</taxon>
        <taxon>Viridiplantae</taxon>
        <taxon>Streptophyta</taxon>
        <taxon>Embryophyta</taxon>
        <taxon>Tracheophyta</taxon>
        <taxon>Spermatophyta</taxon>
        <taxon>Magnoliopsida</taxon>
        <taxon>eudicotyledons</taxon>
        <taxon>Gunneridae</taxon>
        <taxon>Pentapetalae</taxon>
        <taxon>rosids</taxon>
        <taxon>fabids</taxon>
        <taxon>Fabales</taxon>
        <taxon>Fabaceae</taxon>
        <taxon>Papilionoideae</taxon>
        <taxon>50 kb inversion clade</taxon>
        <taxon>NPAAA clade</taxon>
        <taxon>indigoferoid/millettioid clade</taxon>
        <taxon>Phaseoleae</taxon>
        <taxon>Glycine</taxon>
        <taxon>Glycine subgen. Soja</taxon>
    </lineage>
</organism>
<keyword evidence="1" id="KW-0812">Transmembrane</keyword>
<gene>
    <name evidence="2" type="ORF">glysoja_046635</name>
</gene>